<keyword evidence="1" id="KW-0812">Transmembrane</keyword>
<dbReference type="OrthoDB" id="7851211at2"/>
<keyword evidence="1" id="KW-0472">Membrane</keyword>
<evidence type="ECO:0000313" key="2">
    <source>
        <dbReference type="EMBL" id="OUD08955.1"/>
    </source>
</evidence>
<protein>
    <submittedName>
        <fullName evidence="2">Uncharacterized protein</fullName>
    </submittedName>
</protein>
<proteinExistence type="predicted"/>
<accession>A0A251WXT7</accession>
<evidence type="ECO:0000256" key="1">
    <source>
        <dbReference type="SAM" id="Phobius"/>
    </source>
</evidence>
<dbReference type="AlphaFoldDB" id="A0A251WXT7"/>
<organism evidence="2 3">
    <name type="scientific">Marivivens niveibacter</name>
    <dbReference type="NCBI Taxonomy" id="1930667"/>
    <lineage>
        <taxon>Bacteria</taxon>
        <taxon>Pseudomonadati</taxon>
        <taxon>Pseudomonadota</taxon>
        <taxon>Alphaproteobacteria</taxon>
        <taxon>Rhodobacterales</taxon>
        <taxon>Paracoccaceae</taxon>
        <taxon>Marivivens group</taxon>
        <taxon>Marivivens</taxon>
    </lineage>
</organism>
<comment type="caution">
    <text evidence="2">The sequence shown here is derived from an EMBL/GenBank/DDBJ whole genome shotgun (WGS) entry which is preliminary data.</text>
</comment>
<feature type="transmembrane region" description="Helical" evidence="1">
    <location>
        <begin position="21"/>
        <end position="41"/>
    </location>
</feature>
<sequence length="242" mass="26175">MRGLRNFFQFNADRDTLAPRVFVMLIAALGLILLSSFAYGATDSDPLSPPFDTCYVPLSGKNDYVAGLEAEGWTDANDRIAAMARLIDAFLPINAPQPTDWAGMMDYRAGAAAADAMTLMNGRAILEQNGATLLLAGYMVPDGRLQVECAIALADDRLTNDFFAGTETDIGHDADEEMNAEEDHDHIDLNGYRMVTYSGTVEDDDAEATIYVMQLVPETEPVPPLAASNGVLTRLTFPAPSN</sequence>
<evidence type="ECO:0000313" key="3">
    <source>
        <dbReference type="Proteomes" id="UP000194664"/>
    </source>
</evidence>
<keyword evidence="1" id="KW-1133">Transmembrane helix</keyword>
<dbReference type="Proteomes" id="UP000194664">
    <property type="component" value="Unassembled WGS sequence"/>
</dbReference>
<dbReference type="RefSeq" id="WP_086451437.1">
    <property type="nucleotide sequence ID" value="NZ_MSPP01000003.1"/>
</dbReference>
<reference evidence="2 3" key="1">
    <citation type="submission" date="2016-12" db="EMBL/GenBank/DDBJ databases">
        <title>The draft genome sequence of HSLHS2.</title>
        <authorList>
            <person name="Hu D."/>
            <person name="Wang L."/>
            <person name="Shao Z."/>
        </authorList>
    </citation>
    <scope>NUCLEOTIDE SEQUENCE [LARGE SCALE GENOMIC DNA]</scope>
    <source>
        <strain evidence="2">MCCC 1A06712</strain>
    </source>
</reference>
<gene>
    <name evidence="2" type="ORF">BVC71_09580</name>
</gene>
<name>A0A251WXT7_9RHOB</name>
<dbReference type="EMBL" id="MSPP01000003">
    <property type="protein sequence ID" value="OUD08955.1"/>
    <property type="molecule type" value="Genomic_DNA"/>
</dbReference>
<keyword evidence="3" id="KW-1185">Reference proteome</keyword>